<name>A0A9P6PVH9_9FUNG</name>
<feature type="compositionally biased region" description="Polar residues" evidence="1">
    <location>
        <begin position="240"/>
        <end position="255"/>
    </location>
</feature>
<evidence type="ECO:0000259" key="2">
    <source>
        <dbReference type="Pfam" id="PF14075"/>
    </source>
</evidence>
<feature type="region of interest" description="Disordered" evidence="1">
    <location>
        <begin position="228"/>
        <end position="255"/>
    </location>
</feature>
<dbReference type="AlphaFoldDB" id="A0A9P6PVH9"/>
<protein>
    <recommendedName>
        <fullName evidence="2">Ubinuclein middle domain-containing protein</fullName>
    </recommendedName>
</protein>
<dbReference type="Proteomes" id="UP000726737">
    <property type="component" value="Unassembled WGS sequence"/>
</dbReference>
<evidence type="ECO:0000256" key="1">
    <source>
        <dbReference type="SAM" id="MobiDB-lite"/>
    </source>
</evidence>
<proteinExistence type="predicted"/>
<feature type="compositionally biased region" description="Low complexity" evidence="1">
    <location>
        <begin position="276"/>
        <end position="309"/>
    </location>
</feature>
<gene>
    <name evidence="3" type="ORF">BG011_006642</name>
</gene>
<dbReference type="EMBL" id="JAAAJA010000489">
    <property type="protein sequence ID" value="KAG0252941.1"/>
    <property type="molecule type" value="Genomic_DNA"/>
</dbReference>
<keyword evidence="4" id="KW-1185">Reference proteome</keyword>
<dbReference type="OrthoDB" id="5576775at2759"/>
<sequence>MPRTLPTVTQSQRKPTQPQLHENVKATFAVVADLAEKESWATKERFPPHLRGPLFECAKVALAVRTTGYMIEDHFFVHLQAILPYNKFTLKKLIYKNILPEWIRELQTQKDGLLAMFIKRVHADALALGLSAEFIQRNRNNESGDSQKTLTWTPELRLLLWEIMEKYMEIRAATKELHLIDSKTFLPHRSESQTKKDAYETLLQSFPAGCMTSAEISRQYSQLKEKVISQKRATTEDQDSQPAPSICSTPSANGVQRCSLSVTTPAELLPLENRSHSITTEIPSESSSTSTNTTSYRPPSPEESPATTPMMHLLDRRSSEVSNGRRQSLLTDDGMQQGASRYQRAGKVQTHVHKIPSSFQTHLRHGSNTQLWRVHEKSLKNRCTGSM</sequence>
<evidence type="ECO:0000313" key="4">
    <source>
        <dbReference type="Proteomes" id="UP000726737"/>
    </source>
</evidence>
<dbReference type="Pfam" id="PF14075">
    <property type="entry name" value="UBN_AB"/>
    <property type="match status" value="1"/>
</dbReference>
<feature type="domain" description="Ubinuclein middle" evidence="2">
    <location>
        <begin position="19"/>
        <end position="103"/>
    </location>
</feature>
<comment type="caution">
    <text evidence="3">The sequence shown here is derived from an EMBL/GenBank/DDBJ whole genome shotgun (WGS) entry which is preliminary data.</text>
</comment>
<evidence type="ECO:0000313" key="3">
    <source>
        <dbReference type="EMBL" id="KAG0252941.1"/>
    </source>
</evidence>
<reference evidence="3" key="1">
    <citation type="journal article" date="2020" name="Fungal Divers.">
        <title>Resolving the Mortierellaceae phylogeny through synthesis of multi-gene phylogenetics and phylogenomics.</title>
        <authorList>
            <person name="Vandepol N."/>
            <person name="Liber J."/>
            <person name="Desiro A."/>
            <person name="Na H."/>
            <person name="Kennedy M."/>
            <person name="Barry K."/>
            <person name="Grigoriev I.V."/>
            <person name="Miller A.N."/>
            <person name="O'Donnell K."/>
            <person name="Stajich J.E."/>
            <person name="Bonito G."/>
        </authorList>
    </citation>
    <scope>NUCLEOTIDE SEQUENCE</scope>
    <source>
        <strain evidence="3">KOD948</strain>
    </source>
</reference>
<organism evidence="3 4">
    <name type="scientific">Mortierella polycephala</name>
    <dbReference type="NCBI Taxonomy" id="41804"/>
    <lineage>
        <taxon>Eukaryota</taxon>
        <taxon>Fungi</taxon>
        <taxon>Fungi incertae sedis</taxon>
        <taxon>Mucoromycota</taxon>
        <taxon>Mortierellomycotina</taxon>
        <taxon>Mortierellomycetes</taxon>
        <taxon>Mortierellales</taxon>
        <taxon>Mortierellaceae</taxon>
        <taxon>Mortierella</taxon>
    </lineage>
</organism>
<feature type="region of interest" description="Disordered" evidence="1">
    <location>
        <begin position="269"/>
        <end position="341"/>
    </location>
</feature>
<feature type="compositionally biased region" description="Polar residues" evidence="1">
    <location>
        <begin position="320"/>
        <end position="330"/>
    </location>
</feature>
<accession>A0A9P6PVH9</accession>
<dbReference type="InterPro" id="IPR026947">
    <property type="entry name" value="UBN_middle_dom"/>
</dbReference>